<proteinExistence type="predicted"/>
<reference evidence="2" key="1">
    <citation type="submission" date="2023-03" db="EMBL/GenBank/DDBJ databases">
        <title>Massive genome expansion in bonnet fungi (Mycena s.s.) driven by repeated elements and novel gene families across ecological guilds.</title>
        <authorList>
            <consortium name="Lawrence Berkeley National Laboratory"/>
            <person name="Harder C.B."/>
            <person name="Miyauchi S."/>
            <person name="Viragh M."/>
            <person name="Kuo A."/>
            <person name="Thoen E."/>
            <person name="Andreopoulos B."/>
            <person name="Lu D."/>
            <person name="Skrede I."/>
            <person name="Drula E."/>
            <person name="Henrissat B."/>
            <person name="Morin E."/>
            <person name="Kohler A."/>
            <person name="Barry K."/>
            <person name="LaButti K."/>
            <person name="Morin E."/>
            <person name="Salamov A."/>
            <person name="Lipzen A."/>
            <person name="Mereny Z."/>
            <person name="Hegedus B."/>
            <person name="Baldrian P."/>
            <person name="Stursova M."/>
            <person name="Weitz H."/>
            <person name="Taylor A."/>
            <person name="Grigoriev I.V."/>
            <person name="Nagy L.G."/>
            <person name="Martin F."/>
            <person name="Kauserud H."/>
        </authorList>
    </citation>
    <scope>NUCLEOTIDE SEQUENCE</scope>
    <source>
        <strain evidence="2">9144</strain>
    </source>
</reference>
<dbReference type="AlphaFoldDB" id="A0AAD6YM27"/>
<evidence type="ECO:0000313" key="2">
    <source>
        <dbReference type="EMBL" id="KAJ7223424.1"/>
    </source>
</evidence>
<comment type="caution">
    <text evidence="2">The sequence shown here is derived from an EMBL/GenBank/DDBJ whole genome shotgun (WGS) entry which is preliminary data.</text>
</comment>
<keyword evidence="3" id="KW-1185">Reference proteome</keyword>
<feature type="compositionally biased region" description="Polar residues" evidence="1">
    <location>
        <begin position="19"/>
        <end position="29"/>
    </location>
</feature>
<evidence type="ECO:0000256" key="1">
    <source>
        <dbReference type="SAM" id="MobiDB-lite"/>
    </source>
</evidence>
<name>A0AAD6YM27_9AGAR</name>
<protein>
    <submittedName>
        <fullName evidence="2">Uncharacterized protein</fullName>
    </submittedName>
</protein>
<feature type="compositionally biased region" description="Basic and acidic residues" evidence="1">
    <location>
        <begin position="1"/>
        <end position="13"/>
    </location>
</feature>
<accession>A0AAD6YM27</accession>
<dbReference type="EMBL" id="JARJCW010000006">
    <property type="protein sequence ID" value="KAJ7223424.1"/>
    <property type="molecule type" value="Genomic_DNA"/>
</dbReference>
<feature type="region of interest" description="Disordered" evidence="1">
    <location>
        <begin position="1"/>
        <end position="33"/>
    </location>
</feature>
<evidence type="ECO:0000313" key="3">
    <source>
        <dbReference type="Proteomes" id="UP001219525"/>
    </source>
</evidence>
<organism evidence="2 3">
    <name type="scientific">Mycena pura</name>
    <dbReference type="NCBI Taxonomy" id="153505"/>
    <lineage>
        <taxon>Eukaryota</taxon>
        <taxon>Fungi</taxon>
        <taxon>Dikarya</taxon>
        <taxon>Basidiomycota</taxon>
        <taxon>Agaricomycotina</taxon>
        <taxon>Agaricomycetes</taxon>
        <taxon>Agaricomycetidae</taxon>
        <taxon>Agaricales</taxon>
        <taxon>Marasmiineae</taxon>
        <taxon>Mycenaceae</taxon>
        <taxon>Mycena</taxon>
    </lineage>
</organism>
<gene>
    <name evidence="2" type="ORF">GGX14DRAFT_387743</name>
</gene>
<feature type="region of interest" description="Disordered" evidence="1">
    <location>
        <begin position="163"/>
        <end position="188"/>
    </location>
</feature>
<sequence length="188" mass="20406">MDHSLHYESDSRYGPDSVDNATPNSTTVGTDDLPNVLSDNVPIIMPLPLAQESNVIECWQKNLIQSRLKTSVCYPGTSSCPKAIFLIQSIRLGHQISPHIDQWYNAHNGIHFEVALANQPSGYLSSQDLHSYSQDATSNMCQAPDGAMRAVVVPLAMVLLGRGTRTTGSRRRTETANGGAAGTRRLGD</sequence>
<dbReference type="Proteomes" id="UP001219525">
    <property type="component" value="Unassembled WGS sequence"/>
</dbReference>